<dbReference type="InterPro" id="IPR010982">
    <property type="entry name" value="Lambda_DNA-bd_dom_sf"/>
</dbReference>
<dbReference type="SMART" id="SM00354">
    <property type="entry name" value="HTH_LACI"/>
    <property type="match status" value="1"/>
</dbReference>
<dbReference type="PROSITE" id="PS50932">
    <property type="entry name" value="HTH_LACI_2"/>
    <property type="match status" value="1"/>
</dbReference>
<dbReference type="CDD" id="cd01392">
    <property type="entry name" value="HTH_LacI"/>
    <property type="match status" value="1"/>
</dbReference>
<dbReference type="Pfam" id="PF13377">
    <property type="entry name" value="Peripla_BP_3"/>
    <property type="match status" value="1"/>
</dbReference>
<name>A0A2S3ZK25_9MICO</name>
<dbReference type="GO" id="GO:0003700">
    <property type="term" value="F:DNA-binding transcription factor activity"/>
    <property type="evidence" value="ECO:0007669"/>
    <property type="project" value="TreeGrafter"/>
</dbReference>
<protein>
    <submittedName>
        <fullName evidence="5">LacI family transcriptional regulator</fullName>
    </submittedName>
</protein>
<keyword evidence="1" id="KW-0805">Transcription regulation</keyword>
<dbReference type="PRINTS" id="PR00036">
    <property type="entry name" value="HTHLACI"/>
</dbReference>
<evidence type="ECO:0000256" key="1">
    <source>
        <dbReference type="ARBA" id="ARBA00023015"/>
    </source>
</evidence>
<dbReference type="Gene3D" id="3.40.50.2300">
    <property type="match status" value="2"/>
</dbReference>
<dbReference type="PANTHER" id="PTHR30146">
    <property type="entry name" value="LACI-RELATED TRANSCRIPTIONAL REPRESSOR"/>
    <property type="match status" value="1"/>
</dbReference>
<keyword evidence="2" id="KW-0238">DNA-binding</keyword>
<dbReference type="PANTHER" id="PTHR30146:SF153">
    <property type="entry name" value="LACTOSE OPERON REPRESSOR"/>
    <property type="match status" value="1"/>
</dbReference>
<proteinExistence type="predicted"/>
<dbReference type="RefSeq" id="WP_103430516.1">
    <property type="nucleotide sequence ID" value="NZ_PPXF01000025.1"/>
</dbReference>
<dbReference type="InterPro" id="IPR046335">
    <property type="entry name" value="LacI/GalR-like_sensor"/>
</dbReference>
<dbReference type="SUPFAM" id="SSF53822">
    <property type="entry name" value="Periplasmic binding protein-like I"/>
    <property type="match status" value="1"/>
</dbReference>
<sequence>MTHVDGDHGRRAESGRRTTINDVARRANVSIATVSKVVNGRSGVGDDTRTRVEEAAENLGYLSVIERASSLRSAGEGTIEMLVEPGDVSNPYLSMLLGGALETAGILNTGLLMRPIASIADTPRADWAQSLVRAGRIGVIEVTSRYSAQRERALRAVGLPMILIDPIDQPRPSTPSIGATNWAGAYEATNHLLALGHRKIAYIGGPPGANCDVIRAHGWAAAMSDAGISVDLGAVPRGAYSYEHGCRSTEILLADKVPPTAIFAGSDISAMGVLEAARRAGLSVPVDLSVIGFDDTYLAHTATPPLTTVHQPIADIGRTAVSSIMRLAAGDSLAAKRVELATYLVERASTAPPSR</sequence>
<comment type="caution">
    <text evidence="5">The sequence shown here is derived from an EMBL/GenBank/DDBJ whole genome shotgun (WGS) entry which is preliminary data.</text>
</comment>
<dbReference type="EMBL" id="PPXF01000025">
    <property type="protein sequence ID" value="POH68416.1"/>
    <property type="molecule type" value="Genomic_DNA"/>
</dbReference>
<evidence type="ECO:0000256" key="3">
    <source>
        <dbReference type="ARBA" id="ARBA00023163"/>
    </source>
</evidence>
<evidence type="ECO:0000259" key="4">
    <source>
        <dbReference type="PROSITE" id="PS50932"/>
    </source>
</evidence>
<organism evidence="5 6">
    <name type="scientific">Cryobacterium zongtaii</name>
    <dbReference type="NCBI Taxonomy" id="1259217"/>
    <lineage>
        <taxon>Bacteria</taxon>
        <taxon>Bacillati</taxon>
        <taxon>Actinomycetota</taxon>
        <taxon>Actinomycetes</taxon>
        <taxon>Micrococcales</taxon>
        <taxon>Microbacteriaceae</taxon>
        <taxon>Cryobacterium</taxon>
    </lineage>
</organism>
<dbReference type="AlphaFoldDB" id="A0A2S3ZK25"/>
<evidence type="ECO:0000313" key="5">
    <source>
        <dbReference type="EMBL" id="POH68416.1"/>
    </source>
</evidence>
<keyword evidence="3" id="KW-0804">Transcription</keyword>
<dbReference type="GO" id="GO:0000976">
    <property type="term" value="F:transcription cis-regulatory region binding"/>
    <property type="evidence" value="ECO:0007669"/>
    <property type="project" value="TreeGrafter"/>
</dbReference>
<dbReference type="SUPFAM" id="SSF47413">
    <property type="entry name" value="lambda repressor-like DNA-binding domains"/>
    <property type="match status" value="1"/>
</dbReference>
<evidence type="ECO:0000313" key="6">
    <source>
        <dbReference type="Proteomes" id="UP000237104"/>
    </source>
</evidence>
<dbReference type="OrthoDB" id="3227375at2"/>
<dbReference type="Gene3D" id="1.10.260.40">
    <property type="entry name" value="lambda repressor-like DNA-binding domains"/>
    <property type="match status" value="1"/>
</dbReference>
<gene>
    <name evidence="5" type="ORF">C3B59_06210</name>
</gene>
<dbReference type="InterPro" id="IPR000843">
    <property type="entry name" value="HTH_LacI"/>
</dbReference>
<dbReference type="PROSITE" id="PS00356">
    <property type="entry name" value="HTH_LACI_1"/>
    <property type="match status" value="1"/>
</dbReference>
<dbReference type="InterPro" id="IPR028082">
    <property type="entry name" value="Peripla_BP_I"/>
</dbReference>
<accession>A0A2S3ZK25</accession>
<dbReference type="Pfam" id="PF00356">
    <property type="entry name" value="LacI"/>
    <property type="match status" value="1"/>
</dbReference>
<dbReference type="Proteomes" id="UP000237104">
    <property type="component" value="Unassembled WGS sequence"/>
</dbReference>
<feature type="domain" description="HTH lacI-type" evidence="4">
    <location>
        <begin position="18"/>
        <end position="73"/>
    </location>
</feature>
<evidence type="ECO:0000256" key="2">
    <source>
        <dbReference type="ARBA" id="ARBA00023125"/>
    </source>
</evidence>
<reference evidence="5 6" key="1">
    <citation type="submission" date="2018-01" db="EMBL/GenBank/DDBJ databases">
        <title>Cryobacterium sp. nov., from glaciers in China.</title>
        <authorList>
            <person name="Liu Q."/>
            <person name="Xin Y.-H."/>
        </authorList>
    </citation>
    <scope>NUCLEOTIDE SEQUENCE [LARGE SCALE GENOMIC DNA]</scope>
    <source>
        <strain evidence="5 6">TMB1-8</strain>
    </source>
</reference>